<protein>
    <recommendedName>
        <fullName evidence="4">Fido domain-containing protein</fullName>
    </recommendedName>
</protein>
<name>A0A0G1J718_9BACT</name>
<dbReference type="PIRSF" id="PIRSF038925">
    <property type="entry name" value="AMP-prot_trans"/>
    <property type="match status" value="1"/>
</dbReference>
<dbReference type="PANTHER" id="PTHR13504">
    <property type="entry name" value="FIDO DOMAIN-CONTAINING PROTEIN DDB_G0283145"/>
    <property type="match status" value="1"/>
</dbReference>
<dbReference type="Pfam" id="PF02661">
    <property type="entry name" value="Fic"/>
    <property type="match status" value="1"/>
</dbReference>
<dbReference type="GO" id="GO:0005524">
    <property type="term" value="F:ATP binding"/>
    <property type="evidence" value="ECO:0007669"/>
    <property type="project" value="UniProtKB-KW"/>
</dbReference>
<dbReference type="EMBL" id="LCIY01000012">
    <property type="protein sequence ID" value="KKT67118.1"/>
    <property type="molecule type" value="Genomic_DNA"/>
</dbReference>
<evidence type="ECO:0000313" key="5">
    <source>
        <dbReference type="EMBL" id="KKT67118.1"/>
    </source>
</evidence>
<feature type="binding site" evidence="1">
    <location>
        <position position="191"/>
    </location>
    <ligand>
        <name>ATP</name>
        <dbReference type="ChEBI" id="CHEBI:30616"/>
    </ligand>
</feature>
<dbReference type="AlphaFoldDB" id="A0A0G1J718"/>
<feature type="binding site" evidence="1">
    <location>
        <position position="233"/>
    </location>
    <ligand>
        <name>ATP</name>
        <dbReference type="ChEBI" id="CHEBI:30616"/>
    </ligand>
</feature>
<evidence type="ECO:0000256" key="3">
    <source>
        <dbReference type="PIRSR" id="PIRSR640198-2"/>
    </source>
</evidence>
<dbReference type="PATRIC" id="fig|1618564.3.peg.373"/>
<evidence type="ECO:0000256" key="2">
    <source>
        <dbReference type="PIRSR" id="PIRSR640198-1"/>
    </source>
</evidence>
<feature type="binding site" evidence="3">
    <location>
        <begin position="195"/>
        <end position="202"/>
    </location>
    <ligand>
        <name>ATP</name>
        <dbReference type="ChEBI" id="CHEBI:30616"/>
    </ligand>
</feature>
<proteinExistence type="predicted"/>
<dbReference type="PROSITE" id="PS51459">
    <property type="entry name" value="FIDO"/>
    <property type="match status" value="1"/>
</dbReference>
<dbReference type="Pfam" id="PF13784">
    <property type="entry name" value="Fic_N"/>
    <property type="match status" value="1"/>
</dbReference>
<dbReference type="PANTHER" id="PTHR13504:SF38">
    <property type="entry name" value="FIDO DOMAIN-CONTAINING PROTEIN"/>
    <property type="match status" value="1"/>
</dbReference>
<keyword evidence="1" id="KW-0547">Nucleotide-binding</keyword>
<feature type="domain" description="Fido" evidence="4">
    <location>
        <begin position="106"/>
        <end position="255"/>
    </location>
</feature>
<keyword evidence="1" id="KW-0067">ATP-binding</keyword>
<reference evidence="5 6" key="1">
    <citation type="journal article" date="2015" name="Nature">
        <title>rRNA introns, odd ribosomes, and small enigmatic genomes across a large radiation of phyla.</title>
        <authorList>
            <person name="Brown C.T."/>
            <person name="Hug L.A."/>
            <person name="Thomas B.C."/>
            <person name="Sharon I."/>
            <person name="Castelle C.J."/>
            <person name="Singh A."/>
            <person name="Wilkins M.J."/>
            <person name="Williams K.H."/>
            <person name="Banfield J.F."/>
        </authorList>
    </citation>
    <scope>NUCLEOTIDE SEQUENCE [LARGE SCALE GENOMIC DNA]</scope>
</reference>
<sequence>MKPHHPNKFPVRLDYSKFAILLGKAQYALGQLNGLHQRLQNPFLIMAPLSTKEATVSSSIEGTQSTISDVFLFEAGEKTRHKDVIEVSNYKRASSYAMVALKDRSFNISFIKSLHSILLKDTRGSKMRGRFREDQVWVGKSGDPIEKAQYTPPEALLVQEYMENLESFLSLTDEDLLVQTALIHYQFEAIHPFNDGNGRIGRLLIPLFLFHRQKLAFPILYLSGYFEAHRDAYLDSLHSVDVTGKHEEWVRYFLKAVILQVKETTRLIDKILILHEKARKKTDNIKSPYISKVIDFIFKRPVFTVRMVMGDIKAHRSTLIRLFDELVKKRILVEVTPRGRRKKIFIFRELVRML</sequence>
<accession>A0A0G1J718</accession>
<dbReference type="InterPro" id="IPR003812">
    <property type="entry name" value="Fido"/>
</dbReference>
<feature type="binding site" evidence="1">
    <location>
        <begin position="196"/>
        <end position="202"/>
    </location>
    <ligand>
        <name>ATP</name>
        <dbReference type="ChEBI" id="CHEBI:30616"/>
    </ligand>
</feature>
<dbReference type="InterPro" id="IPR036597">
    <property type="entry name" value="Fido-like_dom_sf"/>
</dbReference>
<evidence type="ECO:0000256" key="1">
    <source>
        <dbReference type="PIRSR" id="PIRSR038925-1"/>
    </source>
</evidence>
<evidence type="ECO:0000259" key="4">
    <source>
        <dbReference type="PROSITE" id="PS51459"/>
    </source>
</evidence>
<evidence type="ECO:0000313" key="6">
    <source>
        <dbReference type="Proteomes" id="UP000034826"/>
    </source>
</evidence>
<dbReference type="Gene3D" id="1.10.3290.10">
    <property type="entry name" value="Fido-like domain"/>
    <property type="match status" value="1"/>
</dbReference>
<feature type="binding site" evidence="1">
    <location>
        <position position="61"/>
    </location>
    <ligand>
        <name>ATP</name>
        <dbReference type="ChEBI" id="CHEBI:30616"/>
    </ligand>
</feature>
<dbReference type="InterPro" id="IPR040198">
    <property type="entry name" value="Fido_containing"/>
</dbReference>
<dbReference type="InterPro" id="IPR026287">
    <property type="entry name" value="SoFic-like"/>
</dbReference>
<dbReference type="Proteomes" id="UP000034826">
    <property type="component" value="Unassembled WGS sequence"/>
</dbReference>
<comment type="caution">
    <text evidence="5">The sequence shown here is derived from an EMBL/GenBank/DDBJ whole genome shotgun (WGS) entry which is preliminary data.</text>
</comment>
<gene>
    <name evidence="5" type="ORF">UW60_C0012G0004</name>
</gene>
<dbReference type="SUPFAM" id="SSF140931">
    <property type="entry name" value="Fic-like"/>
    <property type="match status" value="1"/>
</dbReference>
<feature type="active site" evidence="2">
    <location>
        <position position="191"/>
    </location>
</feature>
<organism evidence="5 6">
    <name type="scientific">Candidatus Woesebacteria bacterium GW2011_GWA2_44_33</name>
    <dbReference type="NCBI Taxonomy" id="1618564"/>
    <lineage>
        <taxon>Bacteria</taxon>
        <taxon>Candidatus Woeseibacteriota</taxon>
    </lineage>
</organism>
<dbReference type="InterPro" id="IPR025758">
    <property type="entry name" value="Fic/DOC_N"/>
</dbReference>